<dbReference type="SUPFAM" id="SSF52402">
    <property type="entry name" value="Adenine nucleotide alpha hydrolases-like"/>
    <property type="match status" value="1"/>
</dbReference>
<dbReference type="PROSITE" id="PS50011">
    <property type="entry name" value="PROTEIN_KINASE_DOM"/>
    <property type="match status" value="1"/>
</dbReference>
<dbReference type="CDD" id="cd01989">
    <property type="entry name" value="USP_STK_Ubox_N"/>
    <property type="match status" value="1"/>
</dbReference>
<dbReference type="PROSITE" id="PS51698">
    <property type="entry name" value="U_BOX"/>
    <property type="match status" value="1"/>
</dbReference>
<feature type="compositionally biased region" description="Low complexity" evidence="13">
    <location>
        <begin position="196"/>
        <end position="208"/>
    </location>
</feature>
<accession>A0A067JI20</accession>
<dbReference type="UniPathway" id="UPA00143"/>
<keyword evidence="9" id="KW-0833">Ubl conjugation pathway</keyword>
<evidence type="ECO:0000256" key="4">
    <source>
        <dbReference type="ARBA" id="ARBA00012483"/>
    </source>
</evidence>
<protein>
    <recommendedName>
        <fullName evidence="4">RING-type E3 ubiquitin transferase</fullName>
        <ecNumber evidence="4">2.3.2.27</ecNumber>
    </recommendedName>
</protein>
<dbReference type="GO" id="GO:0016567">
    <property type="term" value="P:protein ubiquitination"/>
    <property type="evidence" value="ECO:0007669"/>
    <property type="project" value="UniProtKB-UniPathway"/>
</dbReference>
<feature type="domain" description="U-box" evidence="15">
    <location>
        <begin position="741"/>
        <end position="812"/>
    </location>
</feature>
<keyword evidence="10 11" id="KW-0067">ATP-binding</keyword>
<dbReference type="SUPFAM" id="SSF57850">
    <property type="entry name" value="RING/U-box"/>
    <property type="match status" value="1"/>
</dbReference>
<evidence type="ECO:0000256" key="9">
    <source>
        <dbReference type="ARBA" id="ARBA00022786"/>
    </source>
</evidence>
<dbReference type="GO" id="GO:0061630">
    <property type="term" value="F:ubiquitin protein ligase activity"/>
    <property type="evidence" value="ECO:0007669"/>
    <property type="project" value="UniProtKB-EC"/>
</dbReference>
<dbReference type="Proteomes" id="UP000027138">
    <property type="component" value="Unassembled WGS sequence"/>
</dbReference>
<feature type="binding site" evidence="11">
    <location>
        <position position="485"/>
    </location>
    <ligand>
        <name>ATP</name>
        <dbReference type="ChEBI" id="CHEBI:30616"/>
    </ligand>
</feature>
<dbReference type="InterPro" id="IPR011009">
    <property type="entry name" value="Kinase-like_dom_sf"/>
</dbReference>
<organism evidence="16 17">
    <name type="scientific">Jatropha curcas</name>
    <name type="common">Barbados nut</name>
    <dbReference type="NCBI Taxonomy" id="180498"/>
    <lineage>
        <taxon>Eukaryota</taxon>
        <taxon>Viridiplantae</taxon>
        <taxon>Streptophyta</taxon>
        <taxon>Embryophyta</taxon>
        <taxon>Tracheophyta</taxon>
        <taxon>Spermatophyta</taxon>
        <taxon>Magnoliopsida</taxon>
        <taxon>eudicotyledons</taxon>
        <taxon>Gunneridae</taxon>
        <taxon>Pentapetalae</taxon>
        <taxon>rosids</taxon>
        <taxon>fabids</taxon>
        <taxon>Malpighiales</taxon>
        <taxon>Euphorbiaceae</taxon>
        <taxon>Crotonoideae</taxon>
        <taxon>Jatropheae</taxon>
        <taxon>Jatropha</taxon>
    </lineage>
</organism>
<dbReference type="Gene3D" id="1.10.510.10">
    <property type="entry name" value="Transferase(Phosphotransferase) domain 1"/>
    <property type="match status" value="1"/>
</dbReference>
<dbReference type="SMART" id="SM00504">
    <property type="entry name" value="Ubox"/>
    <property type="match status" value="1"/>
</dbReference>
<dbReference type="InterPro" id="IPR000719">
    <property type="entry name" value="Prot_kinase_dom"/>
</dbReference>
<evidence type="ECO:0000256" key="10">
    <source>
        <dbReference type="ARBA" id="ARBA00022840"/>
    </source>
</evidence>
<feature type="coiled-coil region" evidence="12">
    <location>
        <begin position="345"/>
        <end position="435"/>
    </location>
</feature>
<evidence type="ECO:0000256" key="13">
    <source>
        <dbReference type="SAM" id="MobiDB-lite"/>
    </source>
</evidence>
<comment type="catalytic activity">
    <reaction evidence="1">
        <text>S-ubiquitinyl-[E2 ubiquitin-conjugating enzyme]-L-cysteine + [acceptor protein]-L-lysine = [E2 ubiquitin-conjugating enzyme]-L-cysteine + N(6)-ubiquitinyl-[acceptor protein]-L-lysine.</text>
        <dbReference type="EC" id="2.3.2.27"/>
    </reaction>
</comment>
<evidence type="ECO:0000256" key="8">
    <source>
        <dbReference type="ARBA" id="ARBA00022777"/>
    </source>
</evidence>
<evidence type="ECO:0000313" key="16">
    <source>
        <dbReference type="EMBL" id="KDP22458.1"/>
    </source>
</evidence>
<feature type="domain" description="Protein kinase" evidence="14">
    <location>
        <begin position="458"/>
        <end position="721"/>
    </location>
</feature>
<keyword evidence="17" id="KW-1185">Reference proteome</keyword>
<evidence type="ECO:0000256" key="5">
    <source>
        <dbReference type="ARBA" id="ARBA00022527"/>
    </source>
</evidence>
<comment type="pathway">
    <text evidence="3">Protein modification; protein ubiquitination.</text>
</comment>
<dbReference type="EC" id="2.3.2.27" evidence="4"/>
<dbReference type="OrthoDB" id="10064100at2759"/>
<dbReference type="Gene3D" id="3.40.50.620">
    <property type="entry name" value="HUPs"/>
    <property type="match status" value="1"/>
</dbReference>
<evidence type="ECO:0000256" key="6">
    <source>
        <dbReference type="ARBA" id="ARBA00022679"/>
    </source>
</evidence>
<gene>
    <name evidence="16" type="ORF">JCGZ_26289</name>
</gene>
<dbReference type="Pfam" id="PF00582">
    <property type="entry name" value="Usp"/>
    <property type="match status" value="1"/>
</dbReference>
<evidence type="ECO:0000259" key="14">
    <source>
        <dbReference type="PROSITE" id="PS50011"/>
    </source>
</evidence>
<reference evidence="16 17" key="1">
    <citation type="journal article" date="2014" name="PLoS ONE">
        <title>Global Analysis of Gene Expression Profiles in Physic Nut (Jatropha curcas L.) Seedlings Exposed to Salt Stress.</title>
        <authorList>
            <person name="Zhang L."/>
            <person name="Zhang C."/>
            <person name="Wu P."/>
            <person name="Chen Y."/>
            <person name="Li M."/>
            <person name="Jiang H."/>
            <person name="Wu G."/>
        </authorList>
    </citation>
    <scope>NUCLEOTIDE SEQUENCE [LARGE SCALE GENOMIC DNA]</scope>
    <source>
        <strain evidence="17">cv. GZQX0401</strain>
        <tissue evidence="16">Young leaves</tissue>
    </source>
</reference>
<feature type="compositionally biased region" description="Polar residues" evidence="13">
    <location>
        <begin position="276"/>
        <end position="294"/>
    </location>
</feature>
<dbReference type="InterPro" id="IPR006016">
    <property type="entry name" value="UspA"/>
</dbReference>
<dbReference type="InterPro" id="IPR001245">
    <property type="entry name" value="Ser-Thr/Tyr_kinase_cat_dom"/>
</dbReference>
<dbReference type="InterPro" id="IPR013083">
    <property type="entry name" value="Znf_RING/FYVE/PHD"/>
</dbReference>
<dbReference type="Gene3D" id="3.30.200.20">
    <property type="entry name" value="Phosphorylase Kinase, domain 1"/>
    <property type="match status" value="1"/>
</dbReference>
<keyword evidence="8" id="KW-0418">Kinase</keyword>
<dbReference type="SMART" id="SM00220">
    <property type="entry name" value="S_TKc"/>
    <property type="match status" value="1"/>
</dbReference>
<dbReference type="CDD" id="cd16655">
    <property type="entry name" value="RING-Ubox_WDSUB1-like"/>
    <property type="match status" value="1"/>
</dbReference>
<dbReference type="InterPro" id="IPR051348">
    <property type="entry name" value="U-box_ubiquitin_ligases"/>
</dbReference>
<dbReference type="Pfam" id="PF07714">
    <property type="entry name" value="PK_Tyr_Ser-Thr"/>
    <property type="match status" value="1"/>
</dbReference>
<dbReference type="InterPro" id="IPR017441">
    <property type="entry name" value="Protein_kinase_ATP_BS"/>
</dbReference>
<proteinExistence type="predicted"/>
<dbReference type="EMBL" id="KK915447">
    <property type="protein sequence ID" value="KDP22458.1"/>
    <property type="molecule type" value="Genomic_DNA"/>
</dbReference>
<dbReference type="SUPFAM" id="SSF56112">
    <property type="entry name" value="Protein kinase-like (PK-like)"/>
    <property type="match status" value="1"/>
</dbReference>
<evidence type="ECO:0000256" key="12">
    <source>
        <dbReference type="SAM" id="Coils"/>
    </source>
</evidence>
<dbReference type="GO" id="GO:0005524">
    <property type="term" value="F:ATP binding"/>
    <property type="evidence" value="ECO:0007669"/>
    <property type="project" value="UniProtKB-UniRule"/>
</dbReference>
<evidence type="ECO:0000256" key="11">
    <source>
        <dbReference type="PROSITE-ProRule" id="PRU10141"/>
    </source>
</evidence>
<dbReference type="Gene3D" id="3.30.40.10">
    <property type="entry name" value="Zinc/RING finger domain, C3HC4 (zinc finger)"/>
    <property type="match status" value="1"/>
</dbReference>
<dbReference type="PROSITE" id="PS00108">
    <property type="entry name" value="PROTEIN_KINASE_ST"/>
    <property type="match status" value="1"/>
</dbReference>
<keyword evidence="12" id="KW-0175">Coiled coil</keyword>
<feature type="region of interest" description="Disordered" evidence="13">
    <location>
        <begin position="251"/>
        <end position="294"/>
    </location>
</feature>
<evidence type="ECO:0000256" key="2">
    <source>
        <dbReference type="ARBA" id="ARBA00003861"/>
    </source>
</evidence>
<dbReference type="Pfam" id="PF04564">
    <property type="entry name" value="U-box"/>
    <property type="match status" value="1"/>
</dbReference>
<sequence length="812" mass="91016">MEGNEIVESEKILGLPPALPLTVGIAINGRSKSKYVVNWALENFIREEKVVFKLLHVRPKITAVPTPMGNSIPISQVRDDVAAAYKQEMEWQRSQMLLPFKKTCTRRKVQADVIIIESDDVANAIAEEVAKCTIKKLVIGASSRGLFTRKLEGNILSSRISTCIPLFCTVYVVSKGKLSSIRPSDLETKGSIGDDTSVTSSSTNSNSSTSHILSFQTDVSVGSCCQFHSPSLPMQRFQALSTINQGLLHARTNSIKTNHSRRQSLDTEEGKYRASSYPSSSEIGNTLSRSSSWKSLPTDYQSWVSDQASSSDALTVTDFSSASEKNIDFELEKLRIELRHVQGIYAMAQSEAIDASRKLNDLNKRRLEEAIKLEEINHREEEAKELARQEKERSEAAKREAEYMRECAEREASQRQEAELKAMREAREREKLDNVLSGTVQQYQKFTWEDIVSATSSFSENLKIGMGAYGTVYKCSLHHTTAAVKVLHSKENRNSKQFQQELDVLSKIRHPHLLILLGACPDHGCLVYEYMENGSLEERLLRVNNTPSIPWFERYRIAWEVASALVFLHNSRPKPIIHRDLKPANVLLDRNFVSKIGDVGLSTMLHSDASFATTMSKDTGPVGTLCYIDPEYQRTGLISPKSDVYAFGMVILQLLTAKPAIALTHIMETAIEDGNLAEILDSSAGNWPFEETKQLALLGLSCAELRRKDRPDLKEQVLPALERLKEVADRARNIISSAQCTPPNHFICPILKDVMMEPCVAADGYTYDRKAIEKWLEENDESPITNLPLSNKIVLPNYTLLSAIIEWKSNNK</sequence>
<evidence type="ECO:0000259" key="15">
    <source>
        <dbReference type="PROSITE" id="PS51698"/>
    </source>
</evidence>
<dbReference type="InterPro" id="IPR003613">
    <property type="entry name" value="Ubox_domain"/>
</dbReference>
<evidence type="ECO:0000256" key="7">
    <source>
        <dbReference type="ARBA" id="ARBA00022741"/>
    </source>
</evidence>
<dbReference type="InterPro" id="IPR014729">
    <property type="entry name" value="Rossmann-like_a/b/a_fold"/>
</dbReference>
<dbReference type="PANTHER" id="PTHR45647:SF15">
    <property type="entry name" value="U-BOX DOMAIN-CONTAINING PROTEIN 35"/>
    <property type="match status" value="1"/>
</dbReference>
<keyword evidence="7 11" id="KW-0547">Nucleotide-binding</keyword>
<dbReference type="InterPro" id="IPR008271">
    <property type="entry name" value="Ser/Thr_kinase_AS"/>
</dbReference>
<evidence type="ECO:0000256" key="3">
    <source>
        <dbReference type="ARBA" id="ARBA00004906"/>
    </source>
</evidence>
<feature type="region of interest" description="Disordered" evidence="13">
    <location>
        <begin position="184"/>
        <end position="208"/>
    </location>
</feature>
<name>A0A067JI20_JATCU</name>
<keyword evidence="6" id="KW-0808">Transferase</keyword>
<feature type="compositionally biased region" description="Basic and acidic residues" evidence="13">
    <location>
        <begin position="263"/>
        <end position="272"/>
    </location>
</feature>
<dbReference type="PROSITE" id="PS00107">
    <property type="entry name" value="PROTEIN_KINASE_ATP"/>
    <property type="match status" value="1"/>
</dbReference>
<evidence type="ECO:0000313" key="17">
    <source>
        <dbReference type="Proteomes" id="UP000027138"/>
    </source>
</evidence>
<dbReference type="GO" id="GO:0004672">
    <property type="term" value="F:protein kinase activity"/>
    <property type="evidence" value="ECO:0007669"/>
    <property type="project" value="InterPro"/>
</dbReference>
<keyword evidence="5" id="KW-0723">Serine/threonine-protein kinase</keyword>
<evidence type="ECO:0000256" key="1">
    <source>
        <dbReference type="ARBA" id="ARBA00000900"/>
    </source>
</evidence>
<dbReference type="KEGG" id="jcu:105648642"/>
<dbReference type="AlphaFoldDB" id="A0A067JI20"/>
<comment type="function">
    <text evidence="2">Functions as an E3 ubiquitin ligase.</text>
</comment>
<dbReference type="PANTHER" id="PTHR45647">
    <property type="entry name" value="OS02G0152300 PROTEIN"/>
    <property type="match status" value="1"/>
</dbReference>